<reference evidence="2 3" key="1">
    <citation type="submission" date="2015-10" db="EMBL/GenBank/DDBJ databases">
        <title>Draft Genome Sequence of Chlorobium limicola strain Frasassi Growing under Artificial Lighting in the Frasassi Cave System.</title>
        <authorList>
            <person name="Mansor M."/>
            <person name="Macalady J."/>
        </authorList>
    </citation>
    <scope>NUCLEOTIDE SEQUENCE [LARGE SCALE GENOMIC DNA]</scope>
    <source>
        <strain evidence="2 3">Frasassi</strain>
    </source>
</reference>
<evidence type="ECO:0000256" key="1">
    <source>
        <dbReference type="SAM" id="Phobius"/>
    </source>
</evidence>
<gene>
    <name evidence="2" type="ORF">ASB62_01545</name>
</gene>
<dbReference type="AlphaFoldDB" id="A0A101JTR8"/>
<accession>A0A101JTR8</accession>
<comment type="caution">
    <text evidence="2">The sequence shown here is derived from an EMBL/GenBank/DDBJ whole genome shotgun (WGS) entry which is preliminary data.</text>
</comment>
<keyword evidence="1" id="KW-0812">Transmembrane</keyword>
<feature type="transmembrane region" description="Helical" evidence="1">
    <location>
        <begin position="20"/>
        <end position="43"/>
    </location>
</feature>
<evidence type="ECO:0008006" key="4">
    <source>
        <dbReference type="Google" id="ProtNLM"/>
    </source>
</evidence>
<evidence type="ECO:0000313" key="3">
    <source>
        <dbReference type="Proteomes" id="UP000053937"/>
    </source>
</evidence>
<protein>
    <recommendedName>
        <fullName evidence="4">Double Cache domain-containing protein</fullName>
    </recommendedName>
</protein>
<dbReference type="RefSeq" id="WP_059138317.1">
    <property type="nucleotide sequence ID" value="NZ_LMBR01000019.1"/>
</dbReference>
<keyword evidence="3" id="KW-1185">Reference proteome</keyword>
<dbReference type="EMBL" id="LMBR01000019">
    <property type="protein sequence ID" value="KUL32553.1"/>
    <property type="molecule type" value="Genomic_DNA"/>
</dbReference>
<dbReference type="OrthoDB" id="762648at2"/>
<dbReference type="Proteomes" id="UP000053937">
    <property type="component" value="Unassembled WGS sequence"/>
</dbReference>
<keyword evidence="1" id="KW-0472">Membrane</keyword>
<sequence length="190" mass="21247">MDTVNLPEASDVKRSPFKRFFAIAVPVLFLLLAGGLVVVYYLGELKLKQADERAILEKQRYESVIDERSVAIQRSDIRLFAVPLAWSVRRELMRENYGQIDEYFNELVRKKQFGALMLLDSTGTVKVATDRKVLGSAFSALYPGLDAGTGQIVSYPLSEGSSLFLVPVMGLNARIGTIAFVYSYQQISRP</sequence>
<keyword evidence="1" id="KW-1133">Transmembrane helix</keyword>
<name>A0A101JTR8_CHLLI</name>
<evidence type="ECO:0000313" key="2">
    <source>
        <dbReference type="EMBL" id="KUL32553.1"/>
    </source>
</evidence>
<proteinExistence type="predicted"/>
<organism evidence="2 3">
    <name type="scientific">Chlorobium limicola</name>
    <dbReference type="NCBI Taxonomy" id="1092"/>
    <lineage>
        <taxon>Bacteria</taxon>
        <taxon>Pseudomonadati</taxon>
        <taxon>Chlorobiota</taxon>
        <taxon>Chlorobiia</taxon>
        <taxon>Chlorobiales</taxon>
        <taxon>Chlorobiaceae</taxon>
        <taxon>Chlorobium/Pelodictyon group</taxon>
        <taxon>Chlorobium</taxon>
    </lineage>
</organism>